<evidence type="ECO:0000259" key="3">
    <source>
        <dbReference type="Pfam" id="PF04909"/>
    </source>
</evidence>
<dbReference type="InterPro" id="IPR032466">
    <property type="entry name" value="Metal_Hydrolase"/>
</dbReference>
<feature type="compositionally biased region" description="Low complexity" evidence="2">
    <location>
        <begin position="426"/>
        <end position="441"/>
    </location>
</feature>
<dbReference type="InterPro" id="IPR032465">
    <property type="entry name" value="ACMSD"/>
</dbReference>
<dbReference type="Proteomes" id="UP001501706">
    <property type="component" value="Unassembled WGS sequence"/>
</dbReference>
<feature type="domain" description="Amidohydrolase-related" evidence="3">
    <location>
        <begin position="52"/>
        <end position="338"/>
    </location>
</feature>
<dbReference type="InterPro" id="IPR006680">
    <property type="entry name" value="Amidohydro-rel"/>
</dbReference>
<feature type="compositionally biased region" description="Basic residues" evidence="2">
    <location>
        <begin position="492"/>
        <end position="501"/>
    </location>
</feature>
<keyword evidence="1" id="KW-0456">Lyase</keyword>
<dbReference type="CDD" id="cd01292">
    <property type="entry name" value="metallo-dependent_hydrolases"/>
    <property type="match status" value="1"/>
</dbReference>
<dbReference type="Pfam" id="PF04909">
    <property type="entry name" value="Amidohydro_2"/>
    <property type="match status" value="1"/>
</dbReference>
<gene>
    <name evidence="4" type="ORF">GCM10009097_48280</name>
</gene>
<evidence type="ECO:0000256" key="1">
    <source>
        <dbReference type="ARBA" id="ARBA00023239"/>
    </source>
</evidence>
<comment type="caution">
    <text evidence="4">The sequence shown here is derived from an EMBL/GenBank/DDBJ whole genome shotgun (WGS) entry which is preliminary data.</text>
</comment>
<proteinExistence type="predicted"/>
<dbReference type="SUPFAM" id="SSF51556">
    <property type="entry name" value="Metallo-dependent hydrolases"/>
    <property type="match status" value="1"/>
</dbReference>
<sequence>MPTDHHAIAAPTLAQPGRRRALKGLAGYASLCAGCLALSGRAGAQGAAPHRIDTHHHIFPPAYLAAARDGVVDSSPGAPADMFDKWSPRKSLDDMDRQGVATAIVSISTPGVFFGDAAQGRRLARECNEYGAKMIADHPGRFGMFAAVPLPDVEGSLREIAHALDELKLNGVGLLTSYGDRWAGDPAFFPVFEELNRRKATVYFHPTAANCCGNLVPETKVSLEYPTDTTRCAASLYINGVLSRCPDIRFILSHGGGSLPSFASRIDALFAGSPTAPRWPTRAMDEFRRLHYDTAAILNPPAMAALRQLVPATQILMGSDFPYRSAGRAVKEIRDLGARALQGRQSGGDRSPGWADRDDALGRGGGRAADQGRIPARAGGDQRRALAHAARSADHGRGRRARFRRRRLVRRAGPRRHTAGGGGQAGARAGSGDPDARVQGAHGRDRRRRQGPDRARVRRFHRRRDRALARHHQGGGGQARLTVEKAPTLAASRRRCTPGGQ</sequence>
<name>A0ABN1CSH2_9BURK</name>
<keyword evidence="5" id="KW-1185">Reference proteome</keyword>
<feature type="region of interest" description="Disordered" evidence="2">
    <location>
        <begin position="340"/>
        <end position="501"/>
    </location>
</feature>
<dbReference type="Gene3D" id="3.20.20.140">
    <property type="entry name" value="Metal-dependent hydrolases"/>
    <property type="match status" value="1"/>
</dbReference>
<reference evidence="4 5" key="1">
    <citation type="journal article" date="2019" name="Int. J. Syst. Evol. Microbiol.">
        <title>The Global Catalogue of Microorganisms (GCM) 10K type strain sequencing project: providing services to taxonomists for standard genome sequencing and annotation.</title>
        <authorList>
            <consortium name="The Broad Institute Genomics Platform"/>
            <consortium name="The Broad Institute Genome Sequencing Center for Infectious Disease"/>
            <person name="Wu L."/>
            <person name="Ma J."/>
        </authorList>
    </citation>
    <scope>NUCLEOTIDE SEQUENCE [LARGE SCALE GENOMIC DNA]</scope>
    <source>
        <strain evidence="4 5">JCM 14330</strain>
    </source>
</reference>
<feature type="compositionally biased region" description="Basic residues" evidence="2">
    <location>
        <begin position="397"/>
        <end position="418"/>
    </location>
</feature>
<dbReference type="EMBL" id="BAAAEN010000025">
    <property type="protein sequence ID" value="GAA0525045.1"/>
    <property type="molecule type" value="Genomic_DNA"/>
</dbReference>
<evidence type="ECO:0000313" key="5">
    <source>
        <dbReference type="Proteomes" id="UP001501706"/>
    </source>
</evidence>
<dbReference type="PANTHER" id="PTHR21240">
    <property type="entry name" value="2-AMINO-3-CARBOXYLMUCONATE-6-SEMIALDEHYDE DECARBOXYLASE"/>
    <property type="match status" value="1"/>
</dbReference>
<dbReference type="PANTHER" id="PTHR21240:SF28">
    <property type="entry name" value="ISO-OROTATE DECARBOXYLASE (EUROFUNG)"/>
    <property type="match status" value="1"/>
</dbReference>
<evidence type="ECO:0000313" key="4">
    <source>
        <dbReference type="EMBL" id="GAA0525045.1"/>
    </source>
</evidence>
<organism evidence="4 5">
    <name type="scientific">Pigmentiphaga daeguensis</name>
    <dbReference type="NCBI Taxonomy" id="414049"/>
    <lineage>
        <taxon>Bacteria</taxon>
        <taxon>Pseudomonadati</taxon>
        <taxon>Pseudomonadota</taxon>
        <taxon>Betaproteobacteria</taxon>
        <taxon>Burkholderiales</taxon>
        <taxon>Alcaligenaceae</taxon>
        <taxon>Pigmentiphaga</taxon>
    </lineage>
</organism>
<protein>
    <recommendedName>
        <fullName evidence="3">Amidohydrolase-related domain-containing protein</fullName>
    </recommendedName>
</protein>
<evidence type="ECO:0000256" key="2">
    <source>
        <dbReference type="SAM" id="MobiDB-lite"/>
    </source>
</evidence>
<feature type="compositionally biased region" description="Basic residues" evidence="2">
    <location>
        <begin position="456"/>
        <end position="473"/>
    </location>
</feature>
<accession>A0ABN1CSH2</accession>